<protein>
    <submittedName>
        <fullName evidence="1">Omp28-related outer membrane protein</fullName>
    </submittedName>
</protein>
<keyword evidence="2" id="KW-1185">Reference proteome</keyword>
<dbReference type="InterPro" id="IPR013783">
    <property type="entry name" value="Ig-like_fold"/>
</dbReference>
<proteinExistence type="predicted"/>
<name>A0ABU7W0U6_9FLAO</name>
<evidence type="ECO:0000313" key="1">
    <source>
        <dbReference type="EMBL" id="MEF3077554.1"/>
    </source>
</evidence>
<accession>A0ABU7W0U6</accession>
<dbReference type="Pfam" id="PF11551">
    <property type="entry name" value="Omp28"/>
    <property type="match status" value="1"/>
</dbReference>
<dbReference type="Gene3D" id="2.60.40.10">
    <property type="entry name" value="Immunoglobulins"/>
    <property type="match status" value="1"/>
</dbReference>
<gene>
    <name evidence="1" type="ORF">V1468_00940</name>
</gene>
<dbReference type="RefSeq" id="WP_331809331.1">
    <property type="nucleotide sequence ID" value="NZ_JAZHOU010000001.1"/>
</dbReference>
<dbReference type="InterPro" id="IPR021615">
    <property type="entry name" value="Omp28"/>
</dbReference>
<comment type="caution">
    <text evidence="1">The sequence shown here is derived from an EMBL/GenBank/DDBJ whole genome shotgun (WGS) entry which is preliminary data.</text>
</comment>
<organism evidence="1 2">
    <name type="scientific">Winogradskyella poriferorum</name>
    <dbReference type="NCBI Taxonomy" id="307627"/>
    <lineage>
        <taxon>Bacteria</taxon>
        <taxon>Pseudomonadati</taxon>
        <taxon>Bacteroidota</taxon>
        <taxon>Flavobacteriia</taxon>
        <taxon>Flavobacteriales</taxon>
        <taxon>Flavobacteriaceae</taxon>
        <taxon>Winogradskyella</taxon>
    </lineage>
</organism>
<evidence type="ECO:0000313" key="2">
    <source>
        <dbReference type="Proteomes" id="UP001356704"/>
    </source>
</evidence>
<dbReference type="EMBL" id="JAZHOU010000001">
    <property type="protein sequence ID" value="MEF3077554.1"/>
    <property type="molecule type" value="Genomic_DNA"/>
</dbReference>
<reference evidence="1 2" key="1">
    <citation type="submission" date="2024-02" db="EMBL/GenBank/DDBJ databases">
        <title>Winogradskyella poriferorum JCM 12885.</title>
        <authorList>
            <person name="Zhang D.-F."/>
            <person name="Fu Z.-Y."/>
        </authorList>
    </citation>
    <scope>NUCLEOTIDE SEQUENCE [LARGE SCALE GENOMIC DNA]</scope>
    <source>
        <strain evidence="1 2">JCM 12885</strain>
    </source>
</reference>
<sequence length="207" mass="22336">MHRYNSSPSSSGYDPYNFEGAGALEASIGLTGYPTAMVDRASDCTYPEPSNVNQVVDLTLCDNAPLGLAITPSLSGNSMTIKVDAKFSQDFDFANTKLVVMLLEDDLIADQENYTSYYGGVDVITGFQHDHVLRASLTNVAGDAISSNEITNSVYTRTFTANVPSNVANSTNLSVVAFISNENFVGDSQVLNSRMAYFGDTQTFEEN</sequence>
<dbReference type="Proteomes" id="UP001356704">
    <property type="component" value="Unassembled WGS sequence"/>
</dbReference>